<organism evidence="1 2">
    <name type="scientific">Candidatus Uhrbacteria bacterium RIFOXYB2_FULL_45_11</name>
    <dbReference type="NCBI Taxonomy" id="1802421"/>
    <lineage>
        <taxon>Bacteria</taxon>
        <taxon>Candidatus Uhriibacteriota</taxon>
    </lineage>
</organism>
<dbReference type="SUPFAM" id="SSF82171">
    <property type="entry name" value="DPP6 N-terminal domain-like"/>
    <property type="match status" value="1"/>
</dbReference>
<proteinExistence type="predicted"/>
<evidence type="ECO:0000313" key="1">
    <source>
        <dbReference type="EMBL" id="OGL99678.1"/>
    </source>
</evidence>
<accession>A0A1F7WBB1</accession>
<dbReference type="EMBL" id="MGFD01000005">
    <property type="protein sequence ID" value="OGL99678.1"/>
    <property type="molecule type" value="Genomic_DNA"/>
</dbReference>
<reference evidence="1 2" key="1">
    <citation type="journal article" date="2016" name="Nat. Commun.">
        <title>Thousands of microbial genomes shed light on interconnected biogeochemical processes in an aquifer system.</title>
        <authorList>
            <person name="Anantharaman K."/>
            <person name="Brown C.T."/>
            <person name="Hug L.A."/>
            <person name="Sharon I."/>
            <person name="Castelle C.J."/>
            <person name="Probst A.J."/>
            <person name="Thomas B.C."/>
            <person name="Singh A."/>
            <person name="Wilkins M.J."/>
            <person name="Karaoz U."/>
            <person name="Brodie E.L."/>
            <person name="Williams K.H."/>
            <person name="Hubbard S.S."/>
            <person name="Banfield J.F."/>
        </authorList>
    </citation>
    <scope>NUCLEOTIDE SEQUENCE [LARGE SCALE GENOMIC DNA]</scope>
</reference>
<comment type="caution">
    <text evidence="1">The sequence shown here is derived from an EMBL/GenBank/DDBJ whole genome shotgun (WGS) entry which is preliminary data.</text>
</comment>
<evidence type="ECO:0000313" key="2">
    <source>
        <dbReference type="Proteomes" id="UP000177331"/>
    </source>
</evidence>
<dbReference type="AlphaFoldDB" id="A0A1F7WBB1"/>
<sequence length="515" mass="57361">MLKKILIGSLVIAAGISPILPRVFADNASWKPLLADRVWDESTYRVDRLTFNSAVSDPMKRNGIAFVSNPSAQCTDLGTCDKIDVSILKEGKTQILNAVDQQFLNPSFAMAQKGKFLFFTKSANKNYWVDVWFVDPNTGEVHPFTSLTRKPNELSFVSFSTSGDRMYSSLLQSNTESKKVQSSIVAKSKDGTYEERNIAFMLNAPWQQVMDAYNDKLLVKFQFSGGNKQLWLINPASQVMSAIPNTWTDPHADILFPHFLSNGTVVFFQNYRLYTYNPANDAEPQTSEGALLSWDRDVNQNVQIVGDRMVWTDVNHVLHAVGLEGAIAGLPAVKDDSVHLEKDAVYFANAKGSWKYDFVSDALTQTPFLVADVQNDVRVGTDAQGNIWYENTANQKQVKLGYGTRPVLTDDSHVIWKGKDGAIYQATLSVLLSFRSTDKVFEGGLIPGQRVKAVGDPRVYMVGNDGALHWIVSETVANTIYGSKWNKGITEVSPTFLWRYSNGTNIESNQSLKTL</sequence>
<name>A0A1F7WBB1_9BACT</name>
<gene>
    <name evidence="1" type="ORF">A2318_02530</name>
</gene>
<dbReference type="Proteomes" id="UP000177331">
    <property type="component" value="Unassembled WGS sequence"/>
</dbReference>
<protein>
    <submittedName>
        <fullName evidence="1">Uncharacterized protein</fullName>
    </submittedName>
</protein>